<dbReference type="CDD" id="cd23787">
    <property type="entry name" value="RWD_CSM1"/>
    <property type="match status" value="1"/>
</dbReference>
<dbReference type="Proteomes" id="UP000292702">
    <property type="component" value="Unassembled WGS sequence"/>
</dbReference>
<dbReference type="OrthoDB" id="3216420at2759"/>
<feature type="compositionally biased region" description="Polar residues" evidence="1">
    <location>
        <begin position="154"/>
        <end position="163"/>
    </location>
</feature>
<dbReference type="AlphaFoldDB" id="A0A4R0RFZ3"/>
<accession>A0A4R0RFZ3</accession>
<evidence type="ECO:0000313" key="3">
    <source>
        <dbReference type="Proteomes" id="UP000292702"/>
    </source>
</evidence>
<evidence type="ECO:0000313" key="2">
    <source>
        <dbReference type="EMBL" id="TCD66186.1"/>
    </source>
</evidence>
<organism evidence="2 3">
    <name type="scientific">Steccherinum ochraceum</name>
    <dbReference type="NCBI Taxonomy" id="92696"/>
    <lineage>
        <taxon>Eukaryota</taxon>
        <taxon>Fungi</taxon>
        <taxon>Dikarya</taxon>
        <taxon>Basidiomycota</taxon>
        <taxon>Agaricomycotina</taxon>
        <taxon>Agaricomycetes</taxon>
        <taxon>Polyporales</taxon>
        <taxon>Steccherinaceae</taxon>
        <taxon>Steccherinum</taxon>
    </lineage>
</organism>
<evidence type="ECO:0000256" key="1">
    <source>
        <dbReference type="SAM" id="MobiDB-lite"/>
    </source>
</evidence>
<sequence length="480" mass="53662">MSSGDEFGGYAITPAKPQAVAKKSTGSRAPRAAPVAGPSSKPAPKKNGKKAPSKDVEEAEDDEVAEEKDVMVVVDSDDEEPEPVKETVAKTKGKAAQGRTTRAGAKTTAKNKGVNRAVEQVEEIGVVDATESAEEEPPAQRPTRNGRAAKATESKPQQENTRQVKAMEALRRKNERLEQEAEQLSAQITKLEEQMEELFRIRNTEPEEIMAQQAAMYEEKIRTQEELLREQQKLIAASKSSSGSGHMLQFLSREAADEEKKGLQEELDRMREKLQSKDALIASKDEQFLDLQAERDMIQAELKAEVERSKSLLSRNPPPIEARTYKRGGMSESADPKLSAVFTLYEDITNLLVLKVKLDKGPYPGTEDKIFDCVYTAPSKDGEPVGNLHFTLRSLYELAPDADPNQPISKQLVAKMQYEPLDLDKERPEYVERLDFFRDPFVFQYDQLHVFLKSLVDRVPQTEGNSEEDDEAADMEMDDT</sequence>
<proteinExistence type="predicted"/>
<comment type="caution">
    <text evidence="2">The sequence shown here is derived from an EMBL/GenBank/DDBJ whole genome shotgun (WGS) entry which is preliminary data.</text>
</comment>
<keyword evidence="3" id="KW-1185">Reference proteome</keyword>
<protein>
    <recommendedName>
        <fullName evidence="4">Monopolin complex subunit Csm1/Pcs1 C-terminal domain-containing protein</fullName>
    </recommendedName>
</protein>
<feature type="region of interest" description="Disordered" evidence="1">
    <location>
        <begin position="1"/>
        <end position="163"/>
    </location>
</feature>
<feature type="region of interest" description="Disordered" evidence="1">
    <location>
        <begin position="309"/>
        <end position="329"/>
    </location>
</feature>
<name>A0A4R0RFZ3_9APHY</name>
<feature type="compositionally biased region" description="Acidic residues" evidence="1">
    <location>
        <begin position="465"/>
        <end position="480"/>
    </location>
</feature>
<gene>
    <name evidence="2" type="ORF">EIP91_001680</name>
</gene>
<feature type="compositionally biased region" description="Acidic residues" evidence="1">
    <location>
        <begin position="57"/>
        <end position="66"/>
    </location>
</feature>
<dbReference type="InterPro" id="IPR038608">
    <property type="entry name" value="Csm1/Pcs1_C_sf"/>
</dbReference>
<dbReference type="Gene3D" id="3.90.1150.80">
    <property type="match status" value="1"/>
</dbReference>
<feature type="region of interest" description="Disordered" evidence="1">
    <location>
        <begin position="461"/>
        <end position="480"/>
    </location>
</feature>
<dbReference type="STRING" id="92696.A0A4R0RFZ3"/>
<feature type="compositionally biased region" description="Low complexity" evidence="1">
    <location>
        <begin position="94"/>
        <end position="112"/>
    </location>
</feature>
<feature type="compositionally biased region" description="Low complexity" evidence="1">
    <location>
        <begin position="32"/>
        <end position="42"/>
    </location>
</feature>
<reference evidence="2 3" key="1">
    <citation type="submission" date="2018-11" db="EMBL/GenBank/DDBJ databases">
        <title>Genome assembly of Steccherinum ochraceum LE-BIN_3174, the white-rot fungus of the Steccherinaceae family (The Residual Polyporoid clade, Polyporales, Basidiomycota).</title>
        <authorList>
            <person name="Fedorova T.V."/>
            <person name="Glazunova O.A."/>
            <person name="Landesman E.O."/>
            <person name="Moiseenko K.V."/>
            <person name="Psurtseva N.V."/>
            <person name="Savinova O.S."/>
            <person name="Shakhova N.V."/>
            <person name="Tyazhelova T.V."/>
            <person name="Vasina D.V."/>
        </authorList>
    </citation>
    <scope>NUCLEOTIDE SEQUENCE [LARGE SCALE GENOMIC DNA]</scope>
    <source>
        <strain evidence="2 3">LE-BIN_3174</strain>
    </source>
</reference>
<evidence type="ECO:0008006" key="4">
    <source>
        <dbReference type="Google" id="ProtNLM"/>
    </source>
</evidence>
<dbReference type="EMBL" id="RWJN01000146">
    <property type="protein sequence ID" value="TCD66186.1"/>
    <property type="molecule type" value="Genomic_DNA"/>
</dbReference>